<evidence type="ECO:0000313" key="4">
    <source>
        <dbReference type="Proteomes" id="UP000594263"/>
    </source>
</evidence>
<name>A0A7N0V7H9_KALFE</name>
<keyword evidence="4" id="KW-1185">Reference proteome</keyword>
<accession>A0A7N0V7H9</accession>
<dbReference type="AlphaFoldDB" id="A0A7N0V7H9"/>
<sequence>MASFRICSGGNCSLNRFTNESDRRNPDHRRTSVAVARRRQTLHHGLTAMGESANGLAEQQAEQRRRPISQETIDEWVRESASEIVRNLPQAPLLIRVMEEAGGRERRRLEVETGASGEIWETWRKTSRQRVPEGVIVVEELKDGRDSRGVYWDGKIDDVEEASTKVWGMVAQGRGLECGPVCYLLKTSRVGSSNLGCACTHFCLVRVNNFRQTAHRQLTDAWLSS</sequence>
<evidence type="ECO:0000256" key="1">
    <source>
        <dbReference type="SAM" id="MobiDB-lite"/>
    </source>
</evidence>
<dbReference type="PANTHER" id="PTHR35127:SF1">
    <property type="entry name" value="GENOME ASSEMBLY, CHROMOSOME: A10"/>
    <property type="match status" value="1"/>
</dbReference>
<dbReference type="OMA" id="CACTHFC"/>
<dbReference type="Pfam" id="PF25089">
    <property type="entry name" value="DUF7804"/>
    <property type="match status" value="1"/>
</dbReference>
<reference evidence="3" key="1">
    <citation type="submission" date="2021-01" db="UniProtKB">
        <authorList>
            <consortium name="EnsemblPlants"/>
        </authorList>
    </citation>
    <scope>IDENTIFICATION</scope>
</reference>
<dbReference type="Gramene" id="Kaladp0110s0011.1.v1.1">
    <property type="protein sequence ID" value="Kaladp0110s0011.1.v1.1.CDS.1"/>
    <property type="gene ID" value="Kaladp0110s0011.v1.1"/>
</dbReference>
<evidence type="ECO:0000259" key="2">
    <source>
        <dbReference type="Pfam" id="PF25089"/>
    </source>
</evidence>
<dbReference type="EnsemblPlants" id="Kaladp0110s0011.1.v1.1">
    <property type="protein sequence ID" value="Kaladp0110s0011.1.v1.1.CDS.1"/>
    <property type="gene ID" value="Kaladp0110s0011.v1.1"/>
</dbReference>
<proteinExistence type="predicted"/>
<feature type="domain" description="DUF7804" evidence="2">
    <location>
        <begin position="68"/>
        <end position="146"/>
    </location>
</feature>
<protein>
    <recommendedName>
        <fullName evidence="2">DUF7804 domain-containing protein</fullName>
    </recommendedName>
</protein>
<dbReference type="PANTHER" id="PTHR35127">
    <property type="entry name" value="OS03G0736900 PROTEIN"/>
    <property type="match status" value="1"/>
</dbReference>
<dbReference type="InterPro" id="IPR056706">
    <property type="entry name" value="DUF7804"/>
</dbReference>
<evidence type="ECO:0000313" key="3">
    <source>
        <dbReference type="EnsemblPlants" id="Kaladp0110s0011.1.v1.1.CDS.1"/>
    </source>
</evidence>
<dbReference type="Proteomes" id="UP000594263">
    <property type="component" value="Unplaced"/>
</dbReference>
<feature type="region of interest" description="Disordered" evidence="1">
    <location>
        <begin position="48"/>
        <end position="67"/>
    </location>
</feature>
<organism evidence="3 4">
    <name type="scientific">Kalanchoe fedtschenkoi</name>
    <name type="common">Lavender scallops</name>
    <name type="synonym">South American air plant</name>
    <dbReference type="NCBI Taxonomy" id="63787"/>
    <lineage>
        <taxon>Eukaryota</taxon>
        <taxon>Viridiplantae</taxon>
        <taxon>Streptophyta</taxon>
        <taxon>Embryophyta</taxon>
        <taxon>Tracheophyta</taxon>
        <taxon>Spermatophyta</taxon>
        <taxon>Magnoliopsida</taxon>
        <taxon>eudicotyledons</taxon>
        <taxon>Gunneridae</taxon>
        <taxon>Pentapetalae</taxon>
        <taxon>Saxifragales</taxon>
        <taxon>Crassulaceae</taxon>
        <taxon>Kalanchoe</taxon>
    </lineage>
</organism>